<dbReference type="Proteomes" id="UP000796761">
    <property type="component" value="Unassembled WGS sequence"/>
</dbReference>
<keyword evidence="2" id="KW-1185">Reference proteome</keyword>
<accession>A0A8K1GRB8</accession>
<evidence type="ECO:0000313" key="2">
    <source>
        <dbReference type="Proteomes" id="UP000796761"/>
    </source>
</evidence>
<protein>
    <submittedName>
        <fullName evidence="1">Uncharacterized protein</fullName>
    </submittedName>
</protein>
<organism evidence="1 2">
    <name type="scientific">Zosterops borbonicus</name>
    <dbReference type="NCBI Taxonomy" id="364589"/>
    <lineage>
        <taxon>Eukaryota</taxon>
        <taxon>Metazoa</taxon>
        <taxon>Chordata</taxon>
        <taxon>Craniata</taxon>
        <taxon>Vertebrata</taxon>
        <taxon>Euteleostomi</taxon>
        <taxon>Archelosauria</taxon>
        <taxon>Archosauria</taxon>
        <taxon>Dinosauria</taxon>
        <taxon>Saurischia</taxon>
        <taxon>Theropoda</taxon>
        <taxon>Coelurosauria</taxon>
        <taxon>Aves</taxon>
        <taxon>Neognathae</taxon>
        <taxon>Neoaves</taxon>
        <taxon>Telluraves</taxon>
        <taxon>Australaves</taxon>
        <taxon>Passeriformes</taxon>
        <taxon>Sylvioidea</taxon>
        <taxon>Zosteropidae</taxon>
        <taxon>Zosterops</taxon>
    </lineage>
</organism>
<dbReference type="AlphaFoldDB" id="A0A8K1GRB8"/>
<evidence type="ECO:0000313" key="1">
    <source>
        <dbReference type="EMBL" id="TRZ23864.1"/>
    </source>
</evidence>
<dbReference type="PANTHER" id="PTHR33332">
    <property type="entry name" value="REVERSE TRANSCRIPTASE DOMAIN-CONTAINING PROTEIN"/>
    <property type="match status" value="1"/>
</dbReference>
<dbReference type="EMBL" id="SWJQ01000060">
    <property type="protein sequence ID" value="TRZ23864.1"/>
    <property type="molecule type" value="Genomic_DNA"/>
</dbReference>
<proteinExistence type="predicted"/>
<dbReference type="OrthoDB" id="10524440at2759"/>
<name>A0A8K1GRB8_9PASS</name>
<gene>
    <name evidence="1" type="ORF">HGM15179_003255</name>
</gene>
<comment type="caution">
    <text evidence="1">The sequence shown here is derived from an EMBL/GenBank/DDBJ whole genome shotgun (WGS) entry which is preliminary data.</text>
</comment>
<reference evidence="1" key="1">
    <citation type="submission" date="2019-04" db="EMBL/GenBank/DDBJ databases">
        <title>Genome assembly of Zosterops borbonicus 15179.</title>
        <authorList>
            <person name="Leroy T."/>
            <person name="Anselmetti Y."/>
            <person name="Tilak M.-K."/>
            <person name="Nabholz B."/>
        </authorList>
    </citation>
    <scope>NUCLEOTIDE SEQUENCE</scope>
    <source>
        <strain evidence="1">HGM_15179</strain>
        <tissue evidence="1">Muscle</tissue>
    </source>
</reference>
<sequence>MRFNKAKSKVLHLDWDNPQYQYRLVDEGIESPDEKDLGMLVDPGRGLAMCTPCPESQSCPGLHPSVGSREREGILLLLLVLMRPHLEFCIQVWCLLHKKETDLLELCQKRVTKMIRRLGAPLL</sequence>